<dbReference type="InterPro" id="IPR039422">
    <property type="entry name" value="MarR/SlyA-like"/>
</dbReference>
<proteinExistence type="predicted"/>
<comment type="caution">
    <text evidence="3">The sequence shown here is derived from an EMBL/GenBank/DDBJ whole genome shotgun (WGS) entry which is preliminary data.</text>
</comment>
<evidence type="ECO:0000313" key="4">
    <source>
        <dbReference type="Proteomes" id="UP000185963"/>
    </source>
</evidence>
<dbReference type="PANTHER" id="PTHR33164:SF43">
    <property type="entry name" value="HTH-TYPE TRANSCRIPTIONAL REPRESSOR YETL"/>
    <property type="match status" value="1"/>
</dbReference>
<evidence type="ECO:0000259" key="2">
    <source>
        <dbReference type="PROSITE" id="PS50995"/>
    </source>
</evidence>
<dbReference type="InterPro" id="IPR011991">
    <property type="entry name" value="ArsR-like_HTH"/>
</dbReference>
<name>A0A1Q8WRE4_9ACTO</name>
<dbReference type="PANTHER" id="PTHR33164">
    <property type="entry name" value="TRANSCRIPTIONAL REGULATOR, MARR FAMILY"/>
    <property type="match status" value="1"/>
</dbReference>
<dbReference type="Proteomes" id="UP000185963">
    <property type="component" value="Unassembled WGS sequence"/>
</dbReference>
<dbReference type="GO" id="GO:0006950">
    <property type="term" value="P:response to stress"/>
    <property type="evidence" value="ECO:0007669"/>
    <property type="project" value="TreeGrafter"/>
</dbReference>
<protein>
    <recommendedName>
        <fullName evidence="2">HTH marR-type domain-containing protein</fullName>
    </recommendedName>
</protein>
<gene>
    <name evidence="3" type="ORF">BKH20_05600</name>
</gene>
<dbReference type="Gene3D" id="1.10.10.10">
    <property type="entry name" value="Winged helix-like DNA-binding domain superfamily/Winged helix DNA-binding domain"/>
    <property type="match status" value="1"/>
</dbReference>
<dbReference type="PROSITE" id="PS50995">
    <property type="entry name" value="HTH_MARR_2"/>
    <property type="match status" value="1"/>
</dbReference>
<evidence type="ECO:0000313" key="3">
    <source>
        <dbReference type="EMBL" id="OLO70695.1"/>
    </source>
</evidence>
<reference evidence="3 4" key="1">
    <citation type="submission" date="2016-12" db="EMBL/GenBank/DDBJ databases">
        <title>Genomic comparison of strains in the 'Actinomyces naeslundii' group.</title>
        <authorList>
            <person name="Mughal S.R."/>
            <person name="Do T."/>
            <person name="Gilbert S.C."/>
            <person name="Witherden E.A."/>
            <person name="Didelot X."/>
            <person name="Beighton D."/>
        </authorList>
    </citation>
    <scope>NUCLEOTIDE SEQUENCE [LARGE SCALE GENOMIC DNA]</scope>
    <source>
        <strain evidence="3 4">WE8B-23</strain>
    </source>
</reference>
<sequence>MNPKSIRNTEPSTTSHDTQHVAYQGAETETDMTNSSHPHVSKDADGAAWSQHPQRASLHERFRRLQHLMRRSRMTAHRDGPFADITRGRGRVLAALRMQSPIPTRDLAFLLDIRQQSLNELLKKLQADGLIERRPSQEDRRVMVVHLTEAGRSTPLSGPRADYLESLTDEEVSTLARLLDKIIDSLETQLGPDEDGERGPRFAGARRRMGEERFEAMMRMREHGFGPFSPFGPGFGPEVDDVDPSADCGRRRRRAGHGGPRRGGRPRQGGDALLGEDFPERGDRRFRAGRARRTPGVGMDFPGFTDHDC</sequence>
<dbReference type="InterPro" id="IPR036390">
    <property type="entry name" value="WH_DNA-bd_sf"/>
</dbReference>
<feature type="compositionally biased region" description="Polar residues" evidence="1">
    <location>
        <begin position="1"/>
        <end position="16"/>
    </location>
</feature>
<feature type="domain" description="HTH marR-type" evidence="2">
    <location>
        <begin position="58"/>
        <end position="184"/>
    </location>
</feature>
<feature type="compositionally biased region" description="Basic residues" evidence="1">
    <location>
        <begin position="250"/>
        <end position="265"/>
    </location>
</feature>
<organism evidence="3 4">
    <name type="scientific">Actinomyces oris</name>
    <dbReference type="NCBI Taxonomy" id="544580"/>
    <lineage>
        <taxon>Bacteria</taxon>
        <taxon>Bacillati</taxon>
        <taxon>Actinomycetota</taxon>
        <taxon>Actinomycetes</taxon>
        <taxon>Actinomycetales</taxon>
        <taxon>Actinomycetaceae</taxon>
        <taxon>Actinomyces</taxon>
    </lineage>
</organism>
<accession>A0A1Q8WRE4</accession>
<feature type="region of interest" description="Disordered" evidence="1">
    <location>
        <begin position="233"/>
        <end position="309"/>
    </location>
</feature>
<dbReference type="CDD" id="cd00090">
    <property type="entry name" value="HTH_ARSR"/>
    <property type="match status" value="1"/>
</dbReference>
<dbReference type="EMBL" id="MSKS01000016">
    <property type="protein sequence ID" value="OLO70695.1"/>
    <property type="molecule type" value="Genomic_DNA"/>
</dbReference>
<dbReference type="InterPro" id="IPR000835">
    <property type="entry name" value="HTH_MarR-typ"/>
</dbReference>
<dbReference type="Pfam" id="PF12802">
    <property type="entry name" value="MarR_2"/>
    <property type="match status" value="1"/>
</dbReference>
<dbReference type="SUPFAM" id="SSF46785">
    <property type="entry name" value="Winged helix' DNA-binding domain"/>
    <property type="match status" value="1"/>
</dbReference>
<dbReference type="GO" id="GO:0003700">
    <property type="term" value="F:DNA-binding transcription factor activity"/>
    <property type="evidence" value="ECO:0007669"/>
    <property type="project" value="InterPro"/>
</dbReference>
<dbReference type="AlphaFoldDB" id="A0A1Q8WRE4"/>
<dbReference type="InterPro" id="IPR036388">
    <property type="entry name" value="WH-like_DNA-bd_sf"/>
</dbReference>
<feature type="region of interest" description="Disordered" evidence="1">
    <location>
        <begin position="1"/>
        <end position="52"/>
    </location>
</feature>
<dbReference type="SMART" id="SM00347">
    <property type="entry name" value="HTH_MARR"/>
    <property type="match status" value="1"/>
</dbReference>
<dbReference type="RefSeq" id="WP_075390276.1">
    <property type="nucleotide sequence ID" value="NZ_MSKS01000016.1"/>
</dbReference>
<evidence type="ECO:0000256" key="1">
    <source>
        <dbReference type="SAM" id="MobiDB-lite"/>
    </source>
</evidence>